<dbReference type="Gene3D" id="3.10.520.10">
    <property type="entry name" value="ApbE-like domains"/>
    <property type="match status" value="1"/>
</dbReference>
<dbReference type="PROSITE" id="PS51257">
    <property type="entry name" value="PROKAR_LIPOPROTEIN"/>
    <property type="match status" value="1"/>
</dbReference>
<dbReference type="SUPFAM" id="SSF143631">
    <property type="entry name" value="ApbE-like"/>
    <property type="match status" value="1"/>
</dbReference>
<comment type="subcellular location">
    <subcellularLocation>
        <location evidence="12">Cell inner membrane</location>
        <topology evidence="12">Lipid-anchor</topology>
        <orientation evidence="12">Periplasmic side</orientation>
    </subcellularLocation>
</comment>
<keyword evidence="7 10" id="KW-0460">Magnesium</keyword>
<evidence type="ECO:0000256" key="1">
    <source>
        <dbReference type="ARBA" id="ARBA00011955"/>
    </source>
</evidence>
<keyword evidence="14" id="KW-1185">Reference proteome</keyword>
<comment type="cofactor">
    <cofactor evidence="11">
        <name>Mg(2+)</name>
        <dbReference type="ChEBI" id="CHEBI:18420"/>
    </cofactor>
    <cofactor evidence="11">
        <name>Mn(2+)</name>
        <dbReference type="ChEBI" id="CHEBI:29035"/>
    </cofactor>
    <text evidence="11">Magnesium. Can also use manganese.</text>
</comment>
<dbReference type="PANTHER" id="PTHR30040:SF2">
    <property type="entry name" value="FAD:PROTEIN FMN TRANSFERASE"/>
    <property type="match status" value="1"/>
</dbReference>
<dbReference type="AlphaFoldDB" id="A0A2T5BZY1"/>
<evidence type="ECO:0000256" key="3">
    <source>
        <dbReference type="ARBA" id="ARBA00022630"/>
    </source>
</evidence>
<evidence type="ECO:0000256" key="11">
    <source>
        <dbReference type="PIRSR" id="PIRSR006268-2"/>
    </source>
</evidence>
<evidence type="ECO:0000256" key="7">
    <source>
        <dbReference type="ARBA" id="ARBA00022842"/>
    </source>
</evidence>
<keyword evidence="5 10" id="KW-0479">Metal-binding</keyword>
<evidence type="ECO:0000313" key="13">
    <source>
        <dbReference type="EMBL" id="PTN07870.1"/>
    </source>
</evidence>
<dbReference type="Pfam" id="PF02424">
    <property type="entry name" value="ApbE"/>
    <property type="match status" value="1"/>
</dbReference>
<comment type="catalytic activity">
    <reaction evidence="9 10 12">
        <text>L-threonyl-[protein] + FAD = FMN-L-threonyl-[protein] + AMP + H(+)</text>
        <dbReference type="Rhea" id="RHEA:36847"/>
        <dbReference type="Rhea" id="RHEA-COMP:11060"/>
        <dbReference type="Rhea" id="RHEA-COMP:11061"/>
        <dbReference type="ChEBI" id="CHEBI:15378"/>
        <dbReference type="ChEBI" id="CHEBI:30013"/>
        <dbReference type="ChEBI" id="CHEBI:57692"/>
        <dbReference type="ChEBI" id="CHEBI:74257"/>
        <dbReference type="ChEBI" id="CHEBI:456215"/>
        <dbReference type="EC" id="2.7.1.180"/>
    </reaction>
</comment>
<sequence>MYTRSASALLLFITILTSCQSKSRYVHNEGMIFGTIYHLSYESPQGEDLHEGVKAELDHFNQSLSTYDPNSVISKVNSNRDTVLDRYFTTVFKKAEKVSEITDGAFDITVAPMVNVWGFGFKNKENVTEALIDSLKALVGYQKVKLIDGKIVKEHPNTMLDCSAIAKGYGVDVVAAYLRGQGCKNYMVEIGGEVVTRGVNPKGESWNIGISTPDENSFFKEQQMQAIVGLSNKALATSGNYRNFYVEDGKKYAHTIDPHTGYPVQHSLLSTTVLADSCMTADAFATAFMVLGLDKSIEIASQVPEIEVYFIYADEDGKYRSYFSEGFKSLIKEEFNVQQ</sequence>
<keyword evidence="4 10" id="KW-0808">Transferase</keyword>
<dbReference type="GO" id="GO:0046872">
    <property type="term" value="F:metal ion binding"/>
    <property type="evidence" value="ECO:0007669"/>
    <property type="project" value="UniProtKB-UniRule"/>
</dbReference>
<dbReference type="PANTHER" id="PTHR30040">
    <property type="entry name" value="THIAMINE BIOSYNTHESIS LIPOPROTEIN APBE"/>
    <property type="match status" value="1"/>
</dbReference>
<organism evidence="13 14">
    <name type="scientific">Mangrovibacterium marinum</name>
    <dbReference type="NCBI Taxonomy" id="1639118"/>
    <lineage>
        <taxon>Bacteria</taxon>
        <taxon>Pseudomonadati</taxon>
        <taxon>Bacteroidota</taxon>
        <taxon>Bacteroidia</taxon>
        <taxon>Marinilabiliales</taxon>
        <taxon>Prolixibacteraceae</taxon>
        <taxon>Mangrovibacterium</taxon>
    </lineage>
</organism>
<keyword evidence="6 10" id="KW-0274">FAD</keyword>
<gene>
    <name evidence="13" type="ORF">C8N47_11232</name>
</gene>
<keyword evidence="12 13" id="KW-0449">Lipoprotein</keyword>
<keyword evidence="12" id="KW-1003">Cell membrane</keyword>
<dbReference type="EMBL" id="QAAD01000012">
    <property type="protein sequence ID" value="PTN07870.1"/>
    <property type="molecule type" value="Genomic_DNA"/>
</dbReference>
<evidence type="ECO:0000256" key="5">
    <source>
        <dbReference type="ARBA" id="ARBA00022723"/>
    </source>
</evidence>
<comment type="similarity">
    <text evidence="10 12">Belongs to the ApbE family.</text>
</comment>
<dbReference type="Proteomes" id="UP000243525">
    <property type="component" value="Unassembled WGS sequence"/>
</dbReference>
<reference evidence="13 14" key="1">
    <citation type="submission" date="2018-04" db="EMBL/GenBank/DDBJ databases">
        <title>Genomic Encyclopedia of Archaeal and Bacterial Type Strains, Phase II (KMG-II): from individual species to whole genera.</title>
        <authorList>
            <person name="Goeker M."/>
        </authorList>
    </citation>
    <scope>NUCLEOTIDE SEQUENCE [LARGE SCALE GENOMIC DNA]</scope>
    <source>
        <strain evidence="13 14">DSM 28823</strain>
    </source>
</reference>
<feature type="binding site" evidence="11">
    <location>
        <position position="282"/>
    </location>
    <ligand>
        <name>Mg(2+)</name>
        <dbReference type="ChEBI" id="CHEBI:18420"/>
    </ligand>
</feature>
<dbReference type="InterPro" id="IPR003374">
    <property type="entry name" value="ApbE-like_sf"/>
</dbReference>
<evidence type="ECO:0000313" key="14">
    <source>
        <dbReference type="Proteomes" id="UP000243525"/>
    </source>
</evidence>
<evidence type="ECO:0000256" key="12">
    <source>
        <dbReference type="RuleBase" id="RU363002"/>
    </source>
</evidence>
<dbReference type="InterPro" id="IPR024932">
    <property type="entry name" value="ApbE"/>
</dbReference>
<evidence type="ECO:0000256" key="2">
    <source>
        <dbReference type="ARBA" id="ARBA00016337"/>
    </source>
</evidence>
<dbReference type="EC" id="2.7.1.180" evidence="1 10"/>
<comment type="caution">
    <text evidence="13">The sequence shown here is derived from an EMBL/GenBank/DDBJ whole genome shotgun (WGS) entry which is preliminary data.</text>
</comment>
<protein>
    <recommendedName>
        <fullName evidence="2 10">FAD:protein FMN transferase</fullName>
        <ecNumber evidence="1 10">2.7.1.180</ecNumber>
    </recommendedName>
    <alternativeName>
        <fullName evidence="8 10">Flavin transferase</fullName>
    </alternativeName>
</protein>
<evidence type="ECO:0000256" key="10">
    <source>
        <dbReference type="PIRNR" id="PIRNR006268"/>
    </source>
</evidence>
<evidence type="ECO:0000256" key="9">
    <source>
        <dbReference type="ARBA" id="ARBA00048540"/>
    </source>
</evidence>
<dbReference type="PIRSF" id="PIRSF006268">
    <property type="entry name" value="ApbE"/>
    <property type="match status" value="1"/>
</dbReference>
<proteinExistence type="inferred from homology"/>
<evidence type="ECO:0000256" key="6">
    <source>
        <dbReference type="ARBA" id="ARBA00022827"/>
    </source>
</evidence>
<feature type="binding site" evidence="11">
    <location>
        <position position="164"/>
    </location>
    <ligand>
        <name>Mg(2+)</name>
        <dbReference type="ChEBI" id="CHEBI:18420"/>
    </ligand>
</feature>
<keyword evidence="12" id="KW-0472">Membrane</keyword>
<keyword evidence="3 10" id="KW-0285">Flavoprotein</keyword>
<dbReference type="GO" id="GO:0016740">
    <property type="term" value="F:transferase activity"/>
    <property type="evidence" value="ECO:0007669"/>
    <property type="project" value="UniProtKB-UniRule"/>
</dbReference>
<evidence type="ECO:0000256" key="8">
    <source>
        <dbReference type="ARBA" id="ARBA00031306"/>
    </source>
</evidence>
<keyword evidence="12" id="KW-0997">Cell inner membrane</keyword>
<name>A0A2T5BZY1_9BACT</name>
<dbReference type="GO" id="GO:0005886">
    <property type="term" value="C:plasma membrane"/>
    <property type="evidence" value="ECO:0007669"/>
    <property type="project" value="UniProtKB-SubCell"/>
</dbReference>
<feature type="binding site" evidence="11">
    <location>
        <position position="286"/>
    </location>
    <ligand>
        <name>Mg(2+)</name>
        <dbReference type="ChEBI" id="CHEBI:18420"/>
    </ligand>
</feature>
<accession>A0A2T5BZY1</accession>
<evidence type="ECO:0000256" key="4">
    <source>
        <dbReference type="ARBA" id="ARBA00022679"/>
    </source>
</evidence>
<comment type="function">
    <text evidence="12">Flavin transferase that catalyzes the transfer of the FMN moiety of FAD and its covalent binding to the hydroxyl group of a threonine residue in a target flavoprotein.</text>
</comment>